<dbReference type="Gene3D" id="3.30.1780.10">
    <property type="entry name" value="ornithine cyclodeaminase, domain 1"/>
    <property type="match status" value="1"/>
</dbReference>
<dbReference type="Proteomes" id="UP001152649">
    <property type="component" value="Unassembled WGS sequence"/>
</dbReference>
<dbReference type="EMBL" id="CAJVPG010000133">
    <property type="protein sequence ID" value="CAG8360500.1"/>
    <property type="molecule type" value="Genomic_DNA"/>
</dbReference>
<gene>
    <name evidence="2" type="ORF">PSALAMII_LOCUS3743</name>
</gene>
<organism evidence="2 3">
    <name type="scientific">Penicillium salamii</name>
    <dbReference type="NCBI Taxonomy" id="1612424"/>
    <lineage>
        <taxon>Eukaryota</taxon>
        <taxon>Fungi</taxon>
        <taxon>Dikarya</taxon>
        <taxon>Ascomycota</taxon>
        <taxon>Pezizomycotina</taxon>
        <taxon>Eurotiomycetes</taxon>
        <taxon>Eurotiomycetidae</taxon>
        <taxon>Eurotiales</taxon>
        <taxon>Aspergillaceae</taxon>
        <taxon>Penicillium</taxon>
    </lineage>
</organism>
<dbReference type="PANTHER" id="PTHR13812:SF19">
    <property type="entry name" value="KETIMINE REDUCTASE MU-CRYSTALLIN"/>
    <property type="match status" value="1"/>
</dbReference>
<comment type="similarity">
    <text evidence="1">Belongs to the ornithine cyclodeaminase/mu-crystallin family.</text>
</comment>
<protein>
    <submittedName>
        <fullName evidence="2">Uncharacterized protein</fullName>
    </submittedName>
</protein>
<dbReference type="Gene3D" id="3.40.50.720">
    <property type="entry name" value="NAD(P)-binding Rossmann-like Domain"/>
    <property type="match status" value="1"/>
</dbReference>
<evidence type="ECO:0000313" key="3">
    <source>
        <dbReference type="Proteomes" id="UP001152649"/>
    </source>
</evidence>
<accession>A0A9W4IU68</accession>
<evidence type="ECO:0000313" key="2">
    <source>
        <dbReference type="EMBL" id="CAG8360500.1"/>
    </source>
</evidence>
<comment type="caution">
    <text evidence="2">The sequence shown here is derived from an EMBL/GenBank/DDBJ whole genome shotgun (WGS) entry which is preliminary data.</text>
</comment>
<keyword evidence="3" id="KW-1185">Reference proteome</keyword>
<evidence type="ECO:0000256" key="1">
    <source>
        <dbReference type="ARBA" id="ARBA00008903"/>
    </source>
</evidence>
<reference evidence="2" key="1">
    <citation type="submission" date="2021-07" db="EMBL/GenBank/DDBJ databases">
        <authorList>
            <person name="Branca A.L. A."/>
        </authorList>
    </citation>
    <scope>NUCLEOTIDE SEQUENCE</scope>
</reference>
<dbReference type="GO" id="GO:0005737">
    <property type="term" value="C:cytoplasm"/>
    <property type="evidence" value="ECO:0007669"/>
    <property type="project" value="TreeGrafter"/>
</dbReference>
<dbReference type="InterPro" id="IPR036291">
    <property type="entry name" value="NAD(P)-bd_dom_sf"/>
</dbReference>
<sequence>MDLGYGRSHAIRRRVVGPSHLRSVHSSDLATMNNRHPAYRRIYPAPAYYAWAMPCVATRVFNRDLGSSKVAMPRLATRDPLKPHFLLYQLDRSLFFKATGCVFNSLEVLCILINLIRTSTILIRSANQARFNMENMQYLSNDTIHRLLISLTKEEIINFKATIEQTLENYSAGEERRYQPDPNAVTRPNGARTLFRPFTSDSSVGAKLVVEPPTKADGKKDPLRGILILLDGSGNPTGILGAEEVTGYRTSMNVMVPFSWRKNVDNIVIFGGGMQALWHSRLILSLRGDEVKNITFISPFKDQVDTLIETISRENATHWKSNCSFNFIRAAAESQNEIEKRLLDVDCVFCTTPSQKPLFPSTYLTKRGSGSRQPFISAIGSWQSDMIELDPALLQHATVAPGGYNPLSGESKGAVLVDDREYALANSGEVVQSKLPARDLVEIGHILAMKSGRSANITKTQIEQTNRFISEGFVVYKSIGVSLTDLTAGQAVLALRQKKQHHL</sequence>
<name>A0A9W4IU68_9EURO</name>
<proteinExistence type="inferred from homology"/>
<dbReference type="InterPro" id="IPR003462">
    <property type="entry name" value="ODC_Mu_crystall"/>
</dbReference>
<dbReference type="AlphaFoldDB" id="A0A9W4IU68"/>
<dbReference type="SUPFAM" id="SSF51735">
    <property type="entry name" value="NAD(P)-binding Rossmann-fold domains"/>
    <property type="match status" value="1"/>
</dbReference>
<dbReference type="InterPro" id="IPR023401">
    <property type="entry name" value="ODC_N"/>
</dbReference>
<dbReference type="OrthoDB" id="4358152at2759"/>
<dbReference type="PANTHER" id="PTHR13812">
    <property type="entry name" value="KETIMINE REDUCTASE MU-CRYSTALLIN"/>
    <property type="match status" value="1"/>
</dbReference>